<dbReference type="KEGG" id="pbro:HOP40_04980"/>
<dbReference type="Pfam" id="PF17754">
    <property type="entry name" value="TetR_C_14"/>
    <property type="match status" value="1"/>
</dbReference>
<proteinExistence type="predicted"/>
<dbReference type="PROSITE" id="PS50977">
    <property type="entry name" value="HTH_TETR_2"/>
    <property type="match status" value="1"/>
</dbReference>
<dbReference type="GO" id="GO:0000976">
    <property type="term" value="F:transcription cis-regulatory region binding"/>
    <property type="evidence" value="ECO:0007669"/>
    <property type="project" value="TreeGrafter"/>
</dbReference>
<dbReference type="Pfam" id="PF00440">
    <property type="entry name" value="TetR_N"/>
    <property type="match status" value="1"/>
</dbReference>
<evidence type="ECO:0000256" key="5">
    <source>
        <dbReference type="SAM" id="MobiDB-lite"/>
    </source>
</evidence>
<dbReference type="InterPro" id="IPR041347">
    <property type="entry name" value="MftR_C"/>
</dbReference>
<dbReference type="SUPFAM" id="SSF46689">
    <property type="entry name" value="Homeodomain-like"/>
    <property type="match status" value="1"/>
</dbReference>
<dbReference type="InterPro" id="IPR023851">
    <property type="entry name" value="Tscrpt_reg_TetR-type"/>
</dbReference>
<evidence type="ECO:0000259" key="6">
    <source>
        <dbReference type="PROSITE" id="PS50977"/>
    </source>
</evidence>
<keyword evidence="3" id="KW-0804">Transcription</keyword>
<evidence type="ECO:0000256" key="1">
    <source>
        <dbReference type="ARBA" id="ARBA00023015"/>
    </source>
</evidence>
<dbReference type="EMBL" id="CP053564">
    <property type="protein sequence ID" value="QJY50389.1"/>
    <property type="molecule type" value="Genomic_DNA"/>
</dbReference>
<sequence length="218" mass="24063">MRSGVGAAGPRRSGRRPVTSRVEIEHIALDLFTRRGFDSTTVDDIAAAAGIGRRTVFRYYASKNDIPWGAFDEQLDRMRATFAALPPDVPVMHGVRAAVLDFNEVHPDEQPWHRSRLRLILGTPALQAHSTLRYAAWRRVVADYVASRLGVSPDDLVPQTVGHASLGVALAAYERWLGHDDGELRDLLDTVFRSLERGLTGPLGEEPRPDAEAHRPGS</sequence>
<name>A0A6M6JV04_9PSEU</name>
<dbReference type="PANTHER" id="PTHR30055:SF238">
    <property type="entry name" value="MYCOFACTOCIN BIOSYNTHESIS TRANSCRIPTIONAL REGULATOR MFTR-RELATED"/>
    <property type="match status" value="1"/>
</dbReference>
<dbReference type="PRINTS" id="PR00455">
    <property type="entry name" value="HTHTETR"/>
</dbReference>
<dbReference type="AlphaFoldDB" id="A0A6M6JV04"/>
<dbReference type="InterPro" id="IPR050109">
    <property type="entry name" value="HTH-type_TetR-like_transc_reg"/>
</dbReference>
<keyword evidence="1" id="KW-0805">Transcription regulation</keyword>
<dbReference type="Gene3D" id="1.10.10.60">
    <property type="entry name" value="Homeodomain-like"/>
    <property type="match status" value="1"/>
</dbReference>
<dbReference type="InterPro" id="IPR009057">
    <property type="entry name" value="Homeodomain-like_sf"/>
</dbReference>
<evidence type="ECO:0000256" key="2">
    <source>
        <dbReference type="ARBA" id="ARBA00023125"/>
    </source>
</evidence>
<evidence type="ECO:0000256" key="3">
    <source>
        <dbReference type="ARBA" id="ARBA00023163"/>
    </source>
</evidence>
<dbReference type="PANTHER" id="PTHR30055">
    <property type="entry name" value="HTH-TYPE TRANSCRIPTIONAL REGULATOR RUTR"/>
    <property type="match status" value="1"/>
</dbReference>
<keyword evidence="2 4" id="KW-0238">DNA-binding</keyword>
<protein>
    <submittedName>
        <fullName evidence="7">Mycofactocin system transcriptional regulator</fullName>
    </submittedName>
</protein>
<keyword evidence="8" id="KW-1185">Reference proteome</keyword>
<dbReference type="NCBIfam" id="TIGR03968">
    <property type="entry name" value="mycofact_TetR"/>
    <property type="match status" value="1"/>
</dbReference>
<reference evidence="7 8" key="1">
    <citation type="submission" date="2020-05" db="EMBL/GenBank/DDBJ databases">
        <authorList>
            <person name="Mo P."/>
        </authorList>
    </citation>
    <scope>NUCLEOTIDE SEQUENCE [LARGE SCALE GENOMIC DNA]</scope>
    <source>
        <strain evidence="7 8">Gen01</strain>
    </source>
</reference>
<feature type="compositionally biased region" description="Basic and acidic residues" evidence="5">
    <location>
        <begin position="205"/>
        <end position="218"/>
    </location>
</feature>
<dbReference type="Gene3D" id="1.10.357.10">
    <property type="entry name" value="Tetracycline Repressor, domain 2"/>
    <property type="match status" value="1"/>
</dbReference>
<feature type="DNA-binding region" description="H-T-H motif" evidence="4">
    <location>
        <begin position="41"/>
        <end position="60"/>
    </location>
</feature>
<evidence type="ECO:0000313" key="8">
    <source>
        <dbReference type="Proteomes" id="UP000505377"/>
    </source>
</evidence>
<feature type="region of interest" description="Disordered" evidence="5">
    <location>
        <begin position="198"/>
        <end position="218"/>
    </location>
</feature>
<dbReference type="GO" id="GO:0003700">
    <property type="term" value="F:DNA-binding transcription factor activity"/>
    <property type="evidence" value="ECO:0007669"/>
    <property type="project" value="TreeGrafter"/>
</dbReference>
<feature type="domain" description="HTH tetR-type" evidence="6">
    <location>
        <begin position="18"/>
        <end position="78"/>
    </location>
</feature>
<dbReference type="Proteomes" id="UP000505377">
    <property type="component" value="Chromosome"/>
</dbReference>
<dbReference type="RefSeq" id="WP_172167870.1">
    <property type="nucleotide sequence ID" value="NZ_CP053564.1"/>
</dbReference>
<accession>A0A6M6JV04</accession>
<evidence type="ECO:0000313" key="7">
    <source>
        <dbReference type="EMBL" id="QJY50389.1"/>
    </source>
</evidence>
<dbReference type="InterPro" id="IPR001647">
    <property type="entry name" value="HTH_TetR"/>
</dbReference>
<evidence type="ECO:0000256" key="4">
    <source>
        <dbReference type="PROSITE-ProRule" id="PRU00335"/>
    </source>
</evidence>
<gene>
    <name evidence="7" type="primary">mftR</name>
    <name evidence="7" type="ORF">HOP40_04980</name>
</gene>
<organism evidence="7 8">
    <name type="scientific">Pseudonocardia broussonetiae</name>
    <dbReference type="NCBI Taxonomy" id="2736640"/>
    <lineage>
        <taxon>Bacteria</taxon>
        <taxon>Bacillati</taxon>
        <taxon>Actinomycetota</taxon>
        <taxon>Actinomycetes</taxon>
        <taxon>Pseudonocardiales</taxon>
        <taxon>Pseudonocardiaceae</taxon>
        <taxon>Pseudonocardia</taxon>
    </lineage>
</organism>